<protein>
    <submittedName>
        <fullName evidence="1">Dihydroorotase</fullName>
        <ecNumber evidence="1">3.5.2.3</ecNumber>
    </submittedName>
</protein>
<evidence type="ECO:0000313" key="2">
    <source>
        <dbReference type="Proteomes" id="UP000595814"/>
    </source>
</evidence>
<keyword evidence="1" id="KW-0378">Hydrolase</keyword>
<dbReference type="EC" id="3.5.2.3" evidence="1"/>
<reference evidence="1 2" key="1">
    <citation type="journal article" date="2022" name="Int. J. Syst. Evol. Microbiol.">
        <title>Miniphocaeibacter halophilus sp. nov., an ammonium-tolerant acetate-producing bacterium isolated from a biogas system.</title>
        <authorList>
            <person name="Schnurer A."/>
            <person name="Singh A."/>
            <person name="Bi S."/>
            <person name="Qiao W."/>
            <person name="Westerholm M."/>
        </authorList>
    </citation>
    <scope>NUCLEOTIDE SEQUENCE [LARGE SCALE GENOMIC DNA]</scope>
    <source>
        <strain evidence="1 2">AMB_01</strain>
    </source>
</reference>
<name>A0AC61MT14_9FIRM</name>
<dbReference type="Proteomes" id="UP000595814">
    <property type="component" value="Chromosome"/>
</dbReference>
<evidence type="ECO:0000313" key="1">
    <source>
        <dbReference type="EMBL" id="QQK08825.1"/>
    </source>
</evidence>
<proteinExistence type="predicted"/>
<organism evidence="1 2">
    <name type="scientific">Miniphocaeibacter halophilus</name>
    <dbReference type="NCBI Taxonomy" id="2931922"/>
    <lineage>
        <taxon>Bacteria</taxon>
        <taxon>Bacillati</taxon>
        <taxon>Bacillota</taxon>
        <taxon>Tissierellia</taxon>
        <taxon>Tissierellales</taxon>
        <taxon>Peptoniphilaceae</taxon>
        <taxon>Miniphocaeibacter</taxon>
    </lineage>
</organism>
<accession>A0AC61MT14</accession>
<gene>
    <name evidence="1" type="ORF">JFY71_04635</name>
</gene>
<dbReference type="EMBL" id="CP066744">
    <property type="protein sequence ID" value="QQK08825.1"/>
    <property type="molecule type" value="Genomic_DNA"/>
</dbReference>
<keyword evidence="2" id="KW-1185">Reference proteome</keyword>
<sequence length="423" mass="46260">MILIKNGKLIDPKSNIEEVVDIVIDEDRVKYIGKVNNEKEYDLIIDATDKVVAPGLIDVHVHFRDPGLTYKEDLFTGSAAAAKGGFTTVVCMANTNPVIDNEETLREFLEKAKKCPVNVKTVATISKGLKGKELVDMGKLLKLGVVGFSDDGIPIMNAGFLHKAMVKAKELDVVLSLHEEDPSLIGYPGVNEGEASKELGIKGASRVSESSMVARDSMLALDTGAKVHMQHLSSKEAVEVVRFAKKIGANVTGEVTPQHFSLTDKEVIKKGTVAKLNPPLRTAEDIEEIIKGLKDKTIDMIVTDHAPHSEEEKAKDITKAPSGLIGLETSLAVGIKYLVEKGHLTLMELIEKMTINPAKLYKLDSGYLKEGSKADIVIFDDKEQWIVKEFASKSSNSPYIGEKLTGKIKYTICNGKIVYKDEK</sequence>